<evidence type="ECO:0000259" key="1">
    <source>
        <dbReference type="Pfam" id="PF01575"/>
    </source>
</evidence>
<name>A0A838L2L4_9SPHN</name>
<evidence type="ECO:0000313" key="2">
    <source>
        <dbReference type="EMBL" id="MBA2932659.1"/>
    </source>
</evidence>
<dbReference type="Proteomes" id="UP000570166">
    <property type="component" value="Unassembled WGS sequence"/>
</dbReference>
<dbReference type="PANTHER" id="PTHR42993:SF1">
    <property type="entry name" value="MAOC-LIKE DEHYDRATASE DOMAIN-CONTAINING PROTEIN"/>
    <property type="match status" value="1"/>
</dbReference>
<dbReference type="InterPro" id="IPR029069">
    <property type="entry name" value="HotDog_dom_sf"/>
</dbReference>
<dbReference type="SUPFAM" id="SSF54637">
    <property type="entry name" value="Thioesterase/thiol ester dehydrase-isomerase"/>
    <property type="match status" value="1"/>
</dbReference>
<dbReference type="AlphaFoldDB" id="A0A838L2L4"/>
<dbReference type="RefSeq" id="WP_160364762.1">
    <property type="nucleotide sequence ID" value="NZ_JACEIB010000001.1"/>
</dbReference>
<comment type="caution">
    <text evidence="2">The sequence shown here is derived from an EMBL/GenBank/DDBJ whole genome shotgun (WGS) entry which is preliminary data.</text>
</comment>
<proteinExistence type="predicted"/>
<dbReference type="InterPro" id="IPR002539">
    <property type="entry name" value="MaoC-like_dom"/>
</dbReference>
<evidence type="ECO:0000313" key="3">
    <source>
        <dbReference type="Proteomes" id="UP000570166"/>
    </source>
</evidence>
<organism evidence="2 3">
    <name type="scientific">Sphingomonas chungangi</name>
    <dbReference type="NCBI Taxonomy" id="2683589"/>
    <lineage>
        <taxon>Bacteria</taxon>
        <taxon>Pseudomonadati</taxon>
        <taxon>Pseudomonadota</taxon>
        <taxon>Alphaproteobacteria</taxon>
        <taxon>Sphingomonadales</taxon>
        <taxon>Sphingomonadaceae</taxon>
        <taxon>Sphingomonas</taxon>
    </lineage>
</organism>
<dbReference type="Gene3D" id="3.10.129.10">
    <property type="entry name" value="Hotdog Thioesterase"/>
    <property type="match status" value="1"/>
</dbReference>
<accession>A0A838L2L4</accession>
<dbReference type="Pfam" id="PF01575">
    <property type="entry name" value="MaoC_dehydratas"/>
    <property type="match status" value="1"/>
</dbReference>
<dbReference type="InterPro" id="IPR039375">
    <property type="entry name" value="NodN-like"/>
</dbReference>
<dbReference type="CDD" id="cd03450">
    <property type="entry name" value="NodN"/>
    <property type="match status" value="1"/>
</dbReference>
<dbReference type="EMBL" id="JACEIB010000001">
    <property type="protein sequence ID" value="MBA2932659.1"/>
    <property type="molecule type" value="Genomic_DNA"/>
</dbReference>
<sequence length="150" mass="16642">MSDLLGRLREDIGTPRVSDWLTVDQPLIDRFADATLDRQYIHVDPVRAAATPFGGTVAHGLLTLSLLPHLMGSIPQPDRPMARMGINYGFDRVRFVHPVRSGSRIRAAATLTAIEEIAPDTFQQTHDITVEIEGEAKPALVATWLTRFMI</sequence>
<gene>
    <name evidence="2" type="ORF">HZF05_00995</name>
</gene>
<reference evidence="2 3" key="1">
    <citation type="submission" date="2020-07" db="EMBL/GenBank/DDBJ databases">
        <authorList>
            <person name="Sun Q."/>
        </authorList>
    </citation>
    <scope>NUCLEOTIDE SEQUENCE [LARGE SCALE GENOMIC DNA]</scope>
    <source>
        <strain evidence="2 3">CGMCC 1.13654</strain>
    </source>
</reference>
<protein>
    <submittedName>
        <fullName evidence="2">MaoC family dehydratase</fullName>
    </submittedName>
</protein>
<keyword evidence="3" id="KW-1185">Reference proteome</keyword>
<dbReference type="PANTHER" id="PTHR42993">
    <property type="entry name" value="MAOC-LIKE DEHYDRATASE DOMAIN-CONTAINING PROTEIN"/>
    <property type="match status" value="1"/>
</dbReference>
<feature type="domain" description="MaoC-like" evidence="1">
    <location>
        <begin position="13"/>
        <end position="118"/>
    </location>
</feature>